<proteinExistence type="predicted"/>
<accession>G0EF29</accession>
<dbReference type="AlphaFoldDB" id="G0EF29"/>
<gene>
    <name evidence="2" type="ordered locus">Pyrfu_1058</name>
</gene>
<dbReference type="HOGENOM" id="CLU_2091387_0_0_2"/>
<sequence>MKGKCVKLDKRRVTLFTIGYILSPLSFWNDAFVNIPISYVAALLASMLLGPGIFPLAFFTAYLVSNIVGLLMMHIAVRGGVERSTRGLIEMLAAATLYTILASMLFEASLPAQQSP</sequence>
<dbReference type="InterPro" id="IPR058286">
    <property type="entry name" value="DUF7980"/>
</dbReference>
<feature type="transmembrane region" description="Helical" evidence="1">
    <location>
        <begin position="12"/>
        <end position="33"/>
    </location>
</feature>
<keyword evidence="1" id="KW-1133">Transmembrane helix</keyword>
<name>G0EF29_PYRF1</name>
<feature type="transmembrane region" description="Helical" evidence="1">
    <location>
        <begin position="53"/>
        <end position="76"/>
    </location>
</feature>
<dbReference type="eggNOG" id="arCOG07754">
    <property type="taxonomic scope" value="Archaea"/>
</dbReference>
<evidence type="ECO:0000313" key="2">
    <source>
        <dbReference type="EMBL" id="AEM38926.1"/>
    </source>
</evidence>
<dbReference type="Pfam" id="PF25937">
    <property type="entry name" value="DUF7980"/>
    <property type="match status" value="1"/>
</dbReference>
<dbReference type="EMBL" id="CP002838">
    <property type="protein sequence ID" value="AEM38926.1"/>
    <property type="molecule type" value="Genomic_DNA"/>
</dbReference>
<reference evidence="2 3" key="1">
    <citation type="journal article" date="2011" name="Stand. Genomic Sci.">
        <title>Complete genome sequence of the hyperthermophilic chemolithoautotroph Pyrolobus fumarii type strain (1A).</title>
        <authorList>
            <person name="Anderson I."/>
            <person name="Goker M."/>
            <person name="Nolan M."/>
            <person name="Lucas S."/>
            <person name="Hammon N."/>
            <person name="Deshpande S."/>
            <person name="Cheng J.F."/>
            <person name="Tapia R."/>
            <person name="Han C."/>
            <person name="Goodwin L."/>
            <person name="Pitluck S."/>
            <person name="Huntemann M."/>
            <person name="Liolios K."/>
            <person name="Ivanova N."/>
            <person name="Pagani I."/>
            <person name="Mavromatis K."/>
            <person name="Ovchinikova G."/>
            <person name="Pati A."/>
            <person name="Chen A."/>
            <person name="Palaniappan K."/>
            <person name="Land M."/>
            <person name="Hauser L."/>
            <person name="Brambilla E.M."/>
            <person name="Huber H."/>
            <person name="Yasawong M."/>
            <person name="Rohde M."/>
            <person name="Spring S."/>
            <person name="Abt B."/>
            <person name="Sikorski J."/>
            <person name="Wirth R."/>
            <person name="Detter J.C."/>
            <person name="Woyke T."/>
            <person name="Bristow J."/>
            <person name="Eisen J.A."/>
            <person name="Markowitz V."/>
            <person name="Hugenholtz P."/>
            <person name="Kyrpides N.C."/>
            <person name="Klenk H.P."/>
            <person name="Lapidus A."/>
        </authorList>
    </citation>
    <scope>NUCLEOTIDE SEQUENCE [LARGE SCALE GENOMIC DNA]</scope>
    <source>
        <strain evidence="3">DSM 11204 / 1A</strain>
    </source>
</reference>
<protein>
    <submittedName>
        <fullName evidence="2">Uncharacterized protein</fullName>
    </submittedName>
</protein>
<organism evidence="2 3">
    <name type="scientific">Pyrolobus fumarii (strain DSM 11204 / 1A)</name>
    <dbReference type="NCBI Taxonomy" id="694429"/>
    <lineage>
        <taxon>Archaea</taxon>
        <taxon>Thermoproteota</taxon>
        <taxon>Thermoprotei</taxon>
        <taxon>Desulfurococcales</taxon>
        <taxon>Pyrodictiaceae</taxon>
        <taxon>Pyrolobus</taxon>
    </lineage>
</organism>
<keyword evidence="1" id="KW-0472">Membrane</keyword>
<evidence type="ECO:0000256" key="1">
    <source>
        <dbReference type="SAM" id="Phobius"/>
    </source>
</evidence>
<dbReference type="KEGG" id="pfm:Pyrfu_1058"/>
<evidence type="ECO:0000313" key="3">
    <source>
        <dbReference type="Proteomes" id="UP000001037"/>
    </source>
</evidence>
<keyword evidence="3" id="KW-1185">Reference proteome</keyword>
<dbReference type="Proteomes" id="UP000001037">
    <property type="component" value="Chromosome"/>
</dbReference>
<keyword evidence="1" id="KW-0812">Transmembrane</keyword>
<dbReference type="STRING" id="694429.Pyrfu_1058"/>
<feature type="transmembrane region" description="Helical" evidence="1">
    <location>
        <begin position="88"/>
        <end position="106"/>
    </location>
</feature>
<dbReference type="InParanoid" id="G0EF29"/>